<dbReference type="EC" id="5.2.1.8" evidence="3"/>
<dbReference type="PANTHER" id="PTHR11071">
    <property type="entry name" value="PEPTIDYL-PROLYL CIS-TRANS ISOMERASE"/>
    <property type="match status" value="1"/>
</dbReference>
<dbReference type="GO" id="GO:0006457">
    <property type="term" value="P:protein folding"/>
    <property type="evidence" value="ECO:0007669"/>
    <property type="project" value="TreeGrafter"/>
</dbReference>
<dbReference type="InterPro" id="IPR002130">
    <property type="entry name" value="Cyclophilin-type_PPIase_dom"/>
</dbReference>
<sequence>MALNAPIKTKDEFHVGADRGPPLVYLDLGVGDQPSRRLHIELFHEELPITTENFRLLCTGELRGKGKVKALWYNNTRFHRVTPGFMMQGGDITHGNGAGGVAALGTTFEDEHQVGAVSMAHQNSSNRSQFFICFGAPSWLDGKHVVFGQVLRDDLPHLAAFEAVGSASGRPTSPIVVTDAGQVGGAGFTPSPMLRGGSG</sequence>
<dbReference type="PRINTS" id="PR00153">
    <property type="entry name" value="CSAPPISMRASE"/>
</dbReference>
<evidence type="ECO:0000256" key="1">
    <source>
        <dbReference type="ARBA" id="ARBA00023110"/>
    </source>
</evidence>
<evidence type="ECO:0000256" key="2">
    <source>
        <dbReference type="ARBA" id="ARBA00023235"/>
    </source>
</evidence>
<feature type="domain" description="PPIase cyclophilin-type" evidence="4">
    <location>
        <begin position="25"/>
        <end position="182"/>
    </location>
</feature>
<organism evidence="5 6">
    <name type="scientific">Phytophthora sojae (strain P6497)</name>
    <name type="common">Soybean stem and root rot agent</name>
    <name type="synonym">Phytophthora megasperma f. sp. glycines</name>
    <dbReference type="NCBI Taxonomy" id="1094619"/>
    <lineage>
        <taxon>Eukaryota</taxon>
        <taxon>Sar</taxon>
        <taxon>Stramenopiles</taxon>
        <taxon>Oomycota</taxon>
        <taxon>Peronosporomycetes</taxon>
        <taxon>Peronosporales</taxon>
        <taxon>Peronosporaceae</taxon>
        <taxon>Phytophthora</taxon>
    </lineage>
</organism>
<dbReference type="PIRSF" id="PIRSF001467">
    <property type="entry name" value="Peptidylpro_ismrse"/>
    <property type="match status" value="1"/>
</dbReference>
<dbReference type="GO" id="GO:0003755">
    <property type="term" value="F:peptidyl-prolyl cis-trans isomerase activity"/>
    <property type="evidence" value="ECO:0007669"/>
    <property type="project" value="UniProtKB-UniRule"/>
</dbReference>
<dbReference type="STRING" id="1094619.G4ZIG4"/>
<dbReference type="InParanoid" id="G4ZIG4"/>
<dbReference type="PROSITE" id="PS50072">
    <property type="entry name" value="CSA_PPIASE_2"/>
    <property type="match status" value="1"/>
</dbReference>
<comment type="function">
    <text evidence="3">PPIases accelerate the folding of proteins. It catalyzes the cis-trans isomerization of proline imidic peptide bonds in oligopeptides.</text>
</comment>
<dbReference type="SMR" id="G4ZIG4"/>
<evidence type="ECO:0000259" key="4">
    <source>
        <dbReference type="PROSITE" id="PS50072"/>
    </source>
</evidence>
<dbReference type="GO" id="GO:0016018">
    <property type="term" value="F:cyclosporin A binding"/>
    <property type="evidence" value="ECO:0007669"/>
    <property type="project" value="TreeGrafter"/>
</dbReference>
<name>G4ZIG4_PHYSP</name>
<dbReference type="AlphaFoldDB" id="G4ZIG4"/>
<protein>
    <recommendedName>
        <fullName evidence="3">Peptidyl-prolyl cis-trans isomerase</fullName>
        <shortName evidence="3">PPIase</shortName>
        <ecNumber evidence="3">5.2.1.8</ecNumber>
    </recommendedName>
</protein>
<comment type="catalytic activity">
    <reaction evidence="3">
        <text>[protein]-peptidylproline (omega=180) = [protein]-peptidylproline (omega=0)</text>
        <dbReference type="Rhea" id="RHEA:16237"/>
        <dbReference type="Rhea" id="RHEA-COMP:10747"/>
        <dbReference type="Rhea" id="RHEA-COMP:10748"/>
        <dbReference type="ChEBI" id="CHEBI:83833"/>
        <dbReference type="ChEBI" id="CHEBI:83834"/>
        <dbReference type="EC" id="5.2.1.8"/>
    </reaction>
</comment>
<comment type="similarity">
    <text evidence="3">Belongs to the cyclophilin-type PPIase family.</text>
</comment>
<dbReference type="FunFam" id="2.40.100.10:FF:000049">
    <property type="entry name" value="Peptidyl-prolyl cis-trans isomerase"/>
    <property type="match status" value="1"/>
</dbReference>
<keyword evidence="1 3" id="KW-0697">Rotamase</keyword>
<dbReference type="InterPro" id="IPR029000">
    <property type="entry name" value="Cyclophilin-like_dom_sf"/>
</dbReference>
<keyword evidence="6" id="KW-1185">Reference proteome</keyword>
<gene>
    <name evidence="5" type="ORF">PHYSODRAFT_500748</name>
</gene>
<evidence type="ECO:0000313" key="6">
    <source>
        <dbReference type="Proteomes" id="UP000002640"/>
    </source>
</evidence>
<dbReference type="RefSeq" id="XP_009525886.1">
    <property type="nucleotide sequence ID" value="XM_009527591.1"/>
</dbReference>
<dbReference type="InterPro" id="IPR024936">
    <property type="entry name" value="Cyclophilin-type_PPIase"/>
</dbReference>
<dbReference type="GeneID" id="20657881"/>
<evidence type="ECO:0000256" key="3">
    <source>
        <dbReference type="RuleBase" id="RU363019"/>
    </source>
</evidence>
<dbReference type="Proteomes" id="UP000002640">
    <property type="component" value="Unassembled WGS sequence"/>
</dbReference>
<evidence type="ECO:0000313" key="5">
    <source>
        <dbReference type="EMBL" id="EGZ16828.1"/>
    </source>
</evidence>
<dbReference type="KEGG" id="psoj:PHYSODRAFT_500748"/>
<dbReference type="OMA" id="SMAHQAN"/>
<proteinExistence type="inferred from homology"/>
<accession>G4ZIG4</accession>
<dbReference type="Gene3D" id="2.40.100.10">
    <property type="entry name" value="Cyclophilin-like"/>
    <property type="match status" value="1"/>
</dbReference>
<dbReference type="Pfam" id="PF00160">
    <property type="entry name" value="Pro_isomerase"/>
    <property type="match status" value="1"/>
</dbReference>
<keyword evidence="2 3" id="KW-0413">Isomerase</keyword>
<dbReference type="PANTHER" id="PTHR11071:SF561">
    <property type="entry name" value="PEPTIDYL-PROLYL CIS-TRANS ISOMERASE D-RELATED"/>
    <property type="match status" value="1"/>
</dbReference>
<dbReference type="GO" id="GO:0005737">
    <property type="term" value="C:cytoplasm"/>
    <property type="evidence" value="ECO:0007669"/>
    <property type="project" value="TreeGrafter"/>
</dbReference>
<reference evidence="5 6" key="1">
    <citation type="journal article" date="2006" name="Science">
        <title>Phytophthora genome sequences uncover evolutionary origins and mechanisms of pathogenesis.</title>
        <authorList>
            <person name="Tyler B.M."/>
            <person name="Tripathy S."/>
            <person name="Zhang X."/>
            <person name="Dehal P."/>
            <person name="Jiang R.H."/>
            <person name="Aerts A."/>
            <person name="Arredondo F.D."/>
            <person name="Baxter L."/>
            <person name="Bensasson D."/>
            <person name="Beynon J.L."/>
            <person name="Chapman J."/>
            <person name="Damasceno C.M."/>
            <person name="Dorrance A.E."/>
            <person name="Dou D."/>
            <person name="Dickerman A.W."/>
            <person name="Dubchak I.L."/>
            <person name="Garbelotto M."/>
            <person name="Gijzen M."/>
            <person name="Gordon S.G."/>
            <person name="Govers F."/>
            <person name="Grunwald N.J."/>
            <person name="Huang W."/>
            <person name="Ivors K.L."/>
            <person name="Jones R.W."/>
            <person name="Kamoun S."/>
            <person name="Krampis K."/>
            <person name="Lamour K.H."/>
            <person name="Lee M.K."/>
            <person name="McDonald W.H."/>
            <person name="Medina M."/>
            <person name="Meijer H.J."/>
            <person name="Nordberg E.K."/>
            <person name="Maclean D.J."/>
            <person name="Ospina-Giraldo M.D."/>
            <person name="Morris P.F."/>
            <person name="Phuntumart V."/>
            <person name="Putnam N.H."/>
            <person name="Rash S."/>
            <person name="Rose J.K."/>
            <person name="Sakihama Y."/>
            <person name="Salamov A.A."/>
            <person name="Savidor A."/>
            <person name="Scheuring C.F."/>
            <person name="Smith B.M."/>
            <person name="Sobral B.W."/>
            <person name="Terry A."/>
            <person name="Torto-Alalibo T.A."/>
            <person name="Win J."/>
            <person name="Xu Z."/>
            <person name="Zhang H."/>
            <person name="Grigoriev I.V."/>
            <person name="Rokhsar D.S."/>
            <person name="Boore J.L."/>
        </authorList>
    </citation>
    <scope>NUCLEOTIDE SEQUENCE [LARGE SCALE GENOMIC DNA]</scope>
    <source>
        <strain evidence="5 6">P6497</strain>
    </source>
</reference>
<dbReference type="SUPFAM" id="SSF50891">
    <property type="entry name" value="Cyclophilin-like"/>
    <property type="match status" value="1"/>
</dbReference>
<dbReference type="EMBL" id="JH159154">
    <property type="protein sequence ID" value="EGZ16828.1"/>
    <property type="molecule type" value="Genomic_DNA"/>
</dbReference>